<evidence type="ECO:0008006" key="6">
    <source>
        <dbReference type="Google" id="ProtNLM"/>
    </source>
</evidence>
<organism evidence="4 5">
    <name type="scientific">Oryza meyeriana var. granulata</name>
    <dbReference type="NCBI Taxonomy" id="110450"/>
    <lineage>
        <taxon>Eukaryota</taxon>
        <taxon>Viridiplantae</taxon>
        <taxon>Streptophyta</taxon>
        <taxon>Embryophyta</taxon>
        <taxon>Tracheophyta</taxon>
        <taxon>Spermatophyta</taxon>
        <taxon>Magnoliopsida</taxon>
        <taxon>Liliopsida</taxon>
        <taxon>Poales</taxon>
        <taxon>Poaceae</taxon>
        <taxon>BOP clade</taxon>
        <taxon>Oryzoideae</taxon>
        <taxon>Oryzeae</taxon>
        <taxon>Oryzinae</taxon>
        <taxon>Oryza</taxon>
        <taxon>Oryza meyeriana</taxon>
    </lineage>
</organism>
<dbReference type="InterPro" id="IPR012337">
    <property type="entry name" value="RNaseH-like_sf"/>
</dbReference>
<keyword evidence="5" id="KW-1185">Reference proteome</keyword>
<feature type="compositionally biased region" description="Polar residues" evidence="1">
    <location>
        <begin position="33"/>
        <end position="46"/>
    </location>
</feature>
<evidence type="ECO:0000313" key="4">
    <source>
        <dbReference type="EMBL" id="KAF0888830.1"/>
    </source>
</evidence>
<dbReference type="Proteomes" id="UP000479710">
    <property type="component" value="Unassembled WGS sequence"/>
</dbReference>
<feature type="region of interest" description="Disordered" evidence="1">
    <location>
        <begin position="33"/>
        <end position="58"/>
    </location>
</feature>
<dbReference type="AlphaFoldDB" id="A0A6G1BLP3"/>
<proteinExistence type="predicted"/>
<dbReference type="SUPFAM" id="SSF53098">
    <property type="entry name" value="Ribonuclease H-like"/>
    <property type="match status" value="1"/>
</dbReference>
<reference evidence="4 5" key="1">
    <citation type="submission" date="2019-11" db="EMBL/GenBank/DDBJ databases">
        <title>Whole genome sequence of Oryza granulata.</title>
        <authorList>
            <person name="Li W."/>
        </authorList>
    </citation>
    <scope>NUCLEOTIDE SEQUENCE [LARGE SCALE GENOMIC DNA]</scope>
    <source>
        <strain evidence="5">cv. Menghai</strain>
        <tissue evidence="4">Leaf</tissue>
    </source>
</reference>
<dbReference type="Pfam" id="PF05699">
    <property type="entry name" value="Dimer_Tnp_hAT"/>
    <property type="match status" value="1"/>
</dbReference>
<dbReference type="InterPro" id="IPR007021">
    <property type="entry name" value="DUF659"/>
</dbReference>
<feature type="domain" description="HAT C-terminal dimerisation" evidence="3">
    <location>
        <begin position="604"/>
        <end position="669"/>
    </location>
</feature>
<dbReference type="PANTHER" id="PTHR32166">
    <property type="entry name" value="OSJNBA0013A04.12 PROTEIN"/>
    <property type="match status" value="1"/>
</dbReference>
<gene>
    <name evidence="4" type="ORF">E2562_019341</name>
</gene>
<evidence type="ECO:0000259" key="2">
    <source>
        <dbReference type="Pfam" id="PF04937"/>
    </source>
</evidence>
<evidence type="ECO:0000313" key="5">
    <source>
        <dbReference type="Proteomes" id="UP000479710"/>
    </source>
</evidence>
<sequence length="696" mass="78353">MDEMDEKGSRDEPWFRVPGTKFRIEGRGRCALQSSTPAALQQSSTPARALQGHREASQEPRYQLSAAAMAFGSSGKCKRSEVATQHEDDQAGRDGSDNEVANVDETDAGEEYITIEHEEEECVDIGKRNPLLDEVTIIEAPKGKNDGGSKQWRCKHCQKKYKSSLTRVRVHFFGAPHGTKAQIQRCTVLLNDRNKFRTLLEKVNEAEKNKVSGTTKKHNPLIQAFGAMERDAVDMTVMKFFAANAISFNAFRSPYYAEMVTSINNAPKGYKGPNSEKARTTLLDACKRSVENDLSTVRDSWYSQGVSIVSDGWTNVKRKPLINVLASNSRGSYFLYAEDYSGIEKTGEAIAEFLLNAIEEIGPANVLQVVTDNASNCKAAGKEIQKVKKTRFASHYILLERLLTCREALASSVVSRQWKDWVKGCSTDHQQQARAIVITINDDSFWNEVEIILAITGPLYSVLRYSDGEGPKMGEIYEKMDNMVGEIKDIMTKDDNPHKEDYPDAEDIIMERWEKMNIPLHSLAFALTPKFYDQRYIEKPAPGGFVRKAPNKDLDVMRAVMEALQHIADNEAEFKILRDQFSEFISKKGFFALPAAKQDAYNKDAIDWWGSYGSQTPNLAEVAMRVLSQPISSSSAERIWSTYEYIHSAKRNKLNAKTADKLVFIHSNLRLVSRVTESYKKGPHSKWDIDPDNSII</sequence>
<dbReference type="EMBL" id="SPHZ02000012">
    <property type="protein sequence ID" value="KAF0888830.1"/>
    <property type="molecule type" value="Genomic_DNA"/>
</dbReference>
<dbReference type="GO" id="GO:0046983">
    <property type="term" value="F:protein dimerization activity"/>
    <property type="evidence" value="ECO:0007669"/>
    <property type="project" value="InterPro"/>
</dbReference>
<dbReference type="Pfam" id="PF04937">
    <property type="entry name" value="DUF659"/>
    <property type="match status" value="1"/>
</dbReference>
<feature type="region of interest" description="Disordered" evidence="1">
    <location>
        <begin position="1"/>
        <end position="20"/>
    </location>
</feature>
<accession>A0A6G1BLP3</accession>
<dbReference type="InterPro" id="IPR008906">
    <property type="entry name" value="HATC_C_dom"/>
</dbReference>
<feature type="domain" description="DUF659" evidence="2">
    <location>
        <begin position="273"/>
        <end position="395"/>
    </location>
</feature>
<protein>
    <recommendedName>
        <fullName evidence="6">HAT C-terminal dimerisation domain-containing protein</fullName>
    </recommendedName>
</protein>
<feature type="compositionally biased region" description="Basic and acidic residues" evidence="1">
    <location>
        <begin position="78"/>
        <end position="96"/>
    </location>
</feature>
<name>A0A6G1BLP3_9ORYZ</name>
<dbReference type="OrthoDB" id="674853at2759"/>
<evidence type="ECO:0000259" key="3">
    <source>
        <dbReference type="Pfam" id="PF05699"/>
    </source>
</evidence>
<feature type="region of interest" description="Disordered" evidence="1">
    <location>
        <begin position="78"/>
        <end position="107"/>
    </location>
</feature>
<dbReference type="PANTHER" id="PTHR32166:SF123">
    <property type="entry name" value="BED-TYPE DOMAIN-CONTAINING PROTEIN"/>
    <property type="match status" value="1"/>
</dbReference>
<feature type="compositionally biased region" description="Basic and acidic residues" evidence="1">
    <location>
        <begin position="1"/>
        <end position="14"/>
    </location>
</feature>
<comment type="caution">
    <text evidence="4">The sequence shown here is derived from an EMBL/GenBank/DDBJ whole genome shotgun (WGS) entry which is preliminary data.</text>
</comment>
<evidence type="ECO:0000256" key="1">
    <source>
        <dbReference type="SAM" id="MobiDB-lite"/>
    </source>
</evidence>